<comment type="caution">
    <text evidence="1">The sequence shown here is derived from an EMBL/GenBank/DDBJ whole genome shotgun (WGS) entry which is preliminary data.</text>
</comment>
<name>A0A8S9J407_BRACR</name>
<evidence type="ECO:0000313" key="1">
    <source>
        <dbReference type="EMBL" id="KAF2576353.1"/>
    </source>
</evidence>
<organism evidence="1">
    <name type="scientific">Brassica cretica</name>
    <name type="common">Mustard</name>
    <dbReference type="NCBI Taxonomy" id="69181"/>
    <lineage>
        <taxon>Eukaryota</taxon>
        <taxon>Viridiplantae</taxon>
        <taxon>Streptophyta</taxon>
        <taxon>Embryophyta</taxon>
        <taxon>Tracheophyta</taxon>
        <taxon>Spermatophyta</taxon>
        <taxon>Magnoliopsida</taxon>
        <taxon>eudicotyledons</taxon>
        <taxon>Gunneridae</taxon>
        <taxon>Pentapetalae</taxon>
        <taxon>rosids</taxon>
        <taxon>malvids</taxon>
        <taxon>Brassicales</taxon>
        <taxon>Brassicaceae</taxon>
        <taxon>Brassiceae</taxon>
        <taxon>Brassica</taxon>
    </lineage>
</organism>
<accession>A0A8S9J407</accession>
<gene>
    <name evidence="1" type="ORF">F2Q70_00003056</name>
</gene>
<reference evidence="1" key="1">
    <citation type="submission" date="2019-12" db="EMBL/GenBank/DDBJ databases">
        <title>Genome sequencing and annotation of Brassica cretica.</title>
        <authorList>
            <person name="Studholme D.J."/>
            <person name="Sarris P.F."/>
        </authorList>
    </citation>
    <scope>NUCLEOTIDE SEQUENCE</scope>
    <source>
        <strain evidence="1">PFS-102/07</strain>
        <tissue evidence="1">Leaf</tissue>
    </source>
</reference>
<proteinExistence type="predicted"/>
<dbReference type="AlphaFoldDB" id="A0A8S9J407"/>
<sequence length="183" mass="20658">MKGGSSLSTTPRLIIQGNAKLSAWDQPNRWHTARSHDEQAETGISQQGDEVLRQERVHELSKSKGFLNQHSYVSSNPSSIEFSSEKRPSDGIVPNDFKIWVLVHDSRTQAGFWSSKGILVIWDCFWASVGHKIFSARILASISIDVKSYASIDMRSSSRQLPLTRQTDHSSVKREYLLLQDDD</sequence>
<dbReference type="EMBL" id="QGKY02001015">
    <property type="protein sequence ID" value="KAF2576353.1"/>
    <property type="molecule type" value="Genomic_DNA"/>
</dbReference>
<protein>
    <submittedName>
        <fullName evidence="1">Uncharacterized protein</fullName>
    </submittedName>
</protein>